<dbReference type="STRING" id="198616.SAMN05216193_101434"/>
<dbReference type="EMBL" id="FNIJ01000001">
    <property type="protein sequence ID" value="SDN18467.1"/>
    <property type="molecule type" value="Genomic_DNA"/>
</dbReference>
<organism evidence="1 2">
    <name type="scientific">Pseudomonas jinjuensis</name>
    <dbReference type="NCBI Taxonomy" id="198616"/>
    <lineage>
        <taxon>Bacteria</taxon>
        <taxon>Pseudomonadati</taxon>
        <taxon>Pseudomonadota</taxon>
        <taxon>Gammaproteobacteria</taxon>
        <taxon>Pseudomonadales</taxon>
        <taxon>Pseudomonadaceae</taxon>
        <taxon>Pseudomonas</taxon>
    </lineage>
</organism>
<evidence type="ECO:0000313" key="1">
    <source>
        <dbReference type="EMBL" id="SDN18467.1"/>
    </source>
</evidence>
<proteinExistence type="predicted"/>
<protein>
    <submittedName>
        <fullName evidence="1">Uncharacterized protein</fullName>
    </submittedName>
</protein>
<sequence length="42" mass="4744">MPATGHAIAGMARSYRVRIPWIFNRKKSPTSRSIGTWGLKRS</sequence>
<dbReference type="AlphaFoldDB" id="A0A1G9ZBL4"/>
<gene>
    <name evidence="1" type="ORF">SAMN05216193_101434</name>
</gene>
<dbReference type="Proteomes" id="UP000242957">
    <property type="component" value="Unassembled WGS sequence"/>
</dbReference>
<reference evidence="2" key="1">
    <citation type="submission" date="2016-10" db="EMBL/GenBank/DDBJ databases">
        <authorList>
            <person name="Varghese N."/>
            <person name="Submissions S."/>
        </authorList>
    </citation>
    <scope>NUCLEOTIDE SEQUENCE [LARGE SCALE GENOMIC DNA]</scope>
    <source>
        <strain evidence="2">JCM 21621</strain>
    </source>
</reference>
<accession>A0A1G9ZBL4</accession>
<keyword evidence="2" id="KW-1185">Reference proteome</keyword>
<name>A0A1G9ZBL4_9PSED</name>
<evidence type="ECO:0000313" key="2">
    <source>
        <dbReference type="Proteomes" id="UP000242957"/>
    </source>
</evidence>